<evidence type="ECO:0000259" key="1">
    <source>
        <dbReference type="Pfam" id="PF17846"/>
    </source>
</evidence>
<sequence length="342" mass="38283">MDMVTVLLYSAHSLPKVYQALLTVEESRINDFYPTDFDMDTDGKRFMWQTAVVVAHIPRLLEGVKLPEKTISEADLMEAVLWHEYEGNKPPNRLMHGRGFFHNSAPSMSSKSIDAGYCRGFTSDSFAEATFKVAGNGWGMGRAKVNNSFNRREHVECSPAPSWTSKSTCEDYGRRFTSDASSEVIYKDAGNGWGAERGQVNTGLNGREHIESTRWGITYKDTGNGWGAGRGQVNTSLNSREHIESTRWGIPHKDAGNGWGDSKVSSLVGSSINIKQQARPYGRAQPMNNSFGLVEMVLPMAQTIRRDRAQNMGLILLIVYAQQYSMTMRVSLHELNRHFCII</sequence>
<dbReference type="PANTHER" id="PTHR12341">
    <property type="entry name" value="5'-&gt;3' EXORIBONUCLEASE"/>
    <property type="match status" value="1"/>
</dbReference>
<reference evidence="2 3" key="1">
    <citation type="journal article" date="2019" name="Plant Biotechnol. J.">
        <title>The red bayberry genome and genetic basis of sex determination.</title>
        <authorList>
            <person name="Jia H.M."/>
            <person name="Jia H.J."/>
            <person name="Cai Q.L."/>
            <person name="Wang Y."/>
            <person name="Zhao H.B."/>
            <person name="Yang W.F."/>
            <person name="Wang G.Y."/>
            <person name="Li Y.H."/>
            <person name="Zhan D.L."/>
            <person name="Shen Y.T."/>
            <person name="Niu Q.F."/>
            <person name="Chang L."/>
            <person name="Qiu J."/>
            <person name="Zhao L."/>
            <person name="Xie H.B."/>
            <person name="Fu W.Y."/>
            <person name="Jin J."/>
            <person name="Li X.W."/>
            <person name="Jiao Y."/>
            <person name="Zhou C.C."/>
            <person name="Tu T."/>
            <person name="Chai C.Y."/>
            <person name="Gao J.L."/>
            <person name="Fan L.J."/>
            <person name="van de Weg E."/>
            <person name="Wang J.Y."/>
            <person name="Gao Z.S."/>
        </authorList>
    </citation>
    <scope>NUCLEOTIDE SEQUENCE [LARGE SCALE GENOMIC DNA]</scope>
    <source>
        <tissue evidence="2">Leaves</tissue>
    </source>
</reference>
<dbReference type="GO" id="GO:0005634">
    <property type="term" value="C:nucleus"/>
    <property type="evidence" value="ECO:0007669"/>
    <property type="project" value="TreeGrafter"/>
</dbReference>
<proteinExistence type="predicted"/>
<keyword evidence="3" id="KW-1185">Reference proteome</keyword>
<feature type="domain" description="Xrn1 helical" evidence="1">
    <location>
        <begin position="9"/>
        <end position="73"/>
    </location>
</feature>
<comment type="caution">
    <text evidence="2">The sequence shown here is derived from an EMBL/GenBank/DDBJ whole genome shotgun (WGS) entry which is preliminary data.</text>
</comment>
<organism evidence="2 3">
    <name type="scientific">Morella rubra</name>
    <name type="common">Chinese bayberry</name>
    <dbReference type="NCBI Taxonomy" id="262757"/>
    <lineage>
        <taxon>Eukaryota</taxon>
        <taxon>Viridiplantae</taxon>
        <taxon>Streptophyta</taxon>
        <taxon>Embryophyta</taxon>
        <taxon>Tracheophyta</taxon>
        <taxon>Spermatophyta</taxon>
        <taxon>Magnoliopsida</taxon>
        <taxon>eudicotyledons</taxon>
        <taxon>Gunneridae</taxon>
        <taxon>Pentapetalae</taxon>
        <taxon>rosids</taxon>
        <taxon>fabids</taxon>
        <taxon>Fagales</taxon>
        <taxon>Myricaceae</taxon>
        <taxon>Morella</taxon>
    </lineage>
</organism>
<dbReference type="InterPro" id="IPR027073">
    <property type="entry name" value="5_3_exoribonuclease"/>
</dbReference>
<evidence type="ECO:0000313" key="3">
    <source>
        <dbReference type="Proteomes" id="UP000516437"/>
    </source>
</evidence>
<accession>A0A6A1WNL1</accession>
<dbReference type="Gene3D" id="1.25.40.1050">
    <property type="match status" value="1"/>
</dbReference>
<dbReference type="EMBL" id="RXIC02000019">
    <property type="protein sequence ID" value="KAB1226925.1"/>
    <property type="molecule type" value="Genomic_DNA"/>
</dbReference>
<dbReference type="InterPro" id="IPR041412">
    <property type="entry name" value="Xrn1_helical"/>
</dbReference>
<dbReference type="GO" id="GO:0003723">
    <property type="term" value="F:RNA binding"/>
    <property type="evidence" value="ECO:0007669"/>
    <property type="project" value="TreeGrafter"/>
</dbReference>
<evidence type="ECO:0000313" key="2">
    <source>
        <dbReference type="EMBL" id="KAB1226925.1"/>
    </source>
</evidence>
<dbReference type="GO" id="GO:0004534">
    <property type="term" value="F:5'-3' RNA exonuclease activity"/>
    <property type="evidence" value="ECO:0007669"/>
    <property type="project" value="TreeGrafter"/>
</dbReference>
<protein>
    <submittedName>
        <fullName evidence="2">5'-3' exoribonuclease 2</fullName>
    </submittedName>
</protein>
<name>A0A6A1WNL1_9ROSI</name>
<dbReference type="AlphaFoldDB" id="A0A6A1WNL1"/>
<dbReference type="PANTHER" id="PTHR12341:SF62">
    <property type="entry name" value="5'-3' EXORIBONUCLEASE 3-LIKE"/>
    <property type="match status" value="1"/>
</dbReference>
<dbReference type="Proteomes" id="UP000516437">
    <property type="component" value="Chromosome 1"/>
</dbReference>
<dbReference type="GO" id="GO:0000956">
    <property type="term" value="P:nuclear-transcribed mRNA catabolic process"/>
    <property type="evidence" value="ECO:0007669"/>
    <property type="project" value="TreeGrafter"/>
</dbReference>
<dbReference type="Pfam" id="PF17846">
    <property type="entry name" value="XRN_M"/>
    <property type="match status" value="1"/>
</dbReference>
<gene>
    <name evidence="2" type="ORF">CJ030_MR1G003955</name>
</gene>
<dbReference type="OrthoDB" id="1744387at2759"/>